<protein>
    <recommendedName>
        <fullName evidence="5">SnoaL-like domain-containing protein</fullName>
    </recommendedName>
</protein>
<dbReference type="Pfam" id="PF03571">
    <property type="entry name" value="Peptidase_M49"/>
    <property type="match status" value="1"/>
</dbReference>
<evidence type="ECO:0000313" key="3">
    <source>
        <dbReference type="EMBL" id="KAK7408799.1"/>
    </source>
</evidence>
<evidence type="ECO:0008006" key="5">
    <source>
        <dbReference type="Google" id="ProtNLM"/>
    </source>
</evidence>
<keyword evidence="1" id="KW-0479">Metal-binding</keyword>
<dbReference type="Proteomes" id="UP001498476">
    <property type="component" value="Unassembled WGS sequence"/>
</dbReference>
<accession>A0ABR1GTI7</accession>
<comment type="caution">
    <text evidence="3">The sequence shown here is derived from an EMBL/GenBank/DDBJ whole genome shotgun (WGS) entry which is preliminary data.</text>
</comment>
<reference evidence="3 4" key="1">
    <citation type="journal article" date="2025" name="Microbiol. Resour. Announc.">
        <title>Draft genome sequences for Neonectria magnoliae and Neonectria punicea, canker pathogens of Liriodendron tulipifera and Acer saccharum in West Virginia.</title>
        <authorList>
            <person name="Petronek H.M."/>
            <person name="Kasson M.T."/>
            <person name="Metheny A.M."/>
            <person name="Stauder C.M."/>
            <person name="Lovett B."/>
            <person name="Lynch S.C."/>
            <person name="Garnas J.R."/>
            <person name="Kasson L.R."/>
            <person name="Stajich J.E."/>
        </authorList>
    </citation>
    <scope>NUCLEOTIDE SEQUENCE [LARGE SCALE GENOMIC DNA]</scope>
    <source>
        <strain evidence="3 4">NRRL 64653</strain>
    </source>
</reference>
<gene>
    <name evidence="3" type="ORF">QQX98_009043</name>
</gene>
<dbReference type="PANTHER" id="PTHR23422:SF11">
    <property type="entry name" value="DIPEPTIDYL PEPTIDASE 3"/>
    <property type="match status" value="1"/>
</dbReference>
<evidence type="ECO:0000313" key="4">
    <source>
        <dbReference type="Proteomes" id="UP001498476"/>
    </source>
</evidence>
<evidence type="ECO:0000256" key="2">
    <source>
        <dbReference type="ARBA" id="ARBA00022801"/>
    </source>
</evidence>
<dbReference type="InterPro" id="IPR039461">
    <property type="entry name" value="Peptidase_M49"/>
</dbReference>
<organism evidence="3 4">
    <name type="scientific">Neonectria punicea</name>
    <dbReference type="NCBI Taxonomy" id="979145"/>
    <lineage>
        <taxon>Eukaryota</taxon>
        <taxon>Fungi</taxon>
        <taxon>Dikarya</taxon>
        <taxon>Ascomycota</taxon>
        <taxon>Pezizomycotina</taxon>
        <taxon>Sordariomycetes</taxon>
        <taxon>Hypocreomycetidae</taxon>
        <taxon>Hypocreales</taxon>
        <taxon>Nectriaceae</taxon>
        <taxon>Neonectria</taxon>
    </lineage>
</organism>
<name>A0ABR1GTI7_9HYPO</name>
<evidence type="ECO:0000256" key="1">
    <source>
        <dbReference type="ARBA" id="ARBA00022723"/>
    </source>
</evidence>
<proteinExistence type="predicted"/>
<keyword evidence="2" id="KW-0378">Hydrolase</keyword>
<dbReference type="PANTHER" id="PTHR23422">
    <property type="entry name" value="DIPEPTIDYL PEPTIDASE III-RELATED"/>
    <property type="match status" value="1"/>
</dbReference>
<keyword evidence="4" id="KW-1185">Reference proteome</keyword>
<sequence length="187" mass="21708">MDNKSLLEIFGYTDDSEITARDLLYATYLNIGVGGFQALEHYNFQNQAWGHQVRTRTYSDLIHFPHKFLANGGGVIRIAHDLAKSSLTVRVDHSKIISHGKPALGRYLCRLHIWRCTADVSSCKDFYEPRCAVEGQYEQWRRIVFSEPNPRWKFVQPNTFVKGDTADMKVYEENHRGIIQSWVEREV</sequence>
<dbReference type="EMBL" id="JAZAVJ010000173">
    <property type="protein sequence ID" value="KAK7408799.1"/>
    <property type="molecule type" value="Genomic_DNA"/>
</dbReference>